<proteinExistence type="inferred from homology"/>
<reference evidence="11" key="1">
    <citation type="submission" date="2019-09" db="EMBL/GenBank/DDBJ databases">
        <title>Characterisation of the sponge microbiome using genome-centric metagenomics.</title>
        <authorList>
            <person name="Engelberts J.P."/>
            <person name="Robbins S.J."/>
            <person name="De Goeij J.M."/>
            <person name="Aranda M."/>
            <person name="Bell S.C."/>
            <person name="Webster N.S."/>
        </authorList>
    </citation>
    <scope>NUCLEOTIDE SEQUENCE</scope>
    <source>
        <strain evidence="11">SB0664_bin_27</strain>
    </source>
</reference>
<dbReference type="PANTHER" id="PTHR13929:SF0">
    <property type="entry name" value="UBIA PRENYLTRANSFERASE DOMAIN-CONTAINING PROTEIN 1"/>
    <property type="match status" value="1"/>
</dbReference>
<evidence type="ECO:0000256" key="10">
    <source>
        <dbReference type="SAM" id="MobiDB-lite"/>
    </source>
</evidence>
<dbReference type="CDD" id="cd13962">
    <property type="entry name" value="PT_UbiA_UBIAD1"/>
    <property type="match status" value="1"/>
</dbReference>
<organism evidence="11">
    <name type="scientific">Caldilineaceae bacterium SB0664_bin_27</name>
    <dbReference type="NCBI Taxonomy" id="2605260"/>
    <lineage>
        <taxon>Bacteria</taxon>
        <taxon>Bacillati</taxon>
        <taxon>Chloroflexota</taxon>
        <taxon>Caldilineae</taxon>
        <taxon>Caldilineales</taxon>
        <taxon>Caldilineaceae</taxon>
    </lineage>
</organism>
<dbReference type="GO" id="GO:0005886">
    <property type="term" value="C:plasma membrane"/>
    <property type="evidence" value="ECO:0007669"/>
    <property type="project" value="UniProtKB-SubCell"/>
</dbReference>
<feature type="transmembrane region" description="Helical" evidence="8">
    <location>
        <begin position="245"/>
        <end position="263"/>
    </location>
</feature>
<comment type="caution">
    <text evidence="11">The sequence shown here is derived from an EMBL/GenBank/DDBJ whole genome shotgun (WGS) entry which is preliminary data.</text>
</comment>
<dbReference type="PANTHER" id="PTHR13929">
    <property type="entry name" value="1,4-DIHYDROXY-2-NAPHTHOATE OCTAPRENYLTRANSFERASE"/>
    <property type="match status" value="1"/>
</dbReference>
<protein>
    <recommendedName>
        <fullName evidence="8 9">1,4-dihydroxy-2-naphthoate octaprenyltransferase</fullName>
        <shortName evidence="8">DHNA-octaprenyltransferase</shortName>
        <ecNumber evidence="8 9">2.5.1.74</ecNumber>
    </recommendedName>
</protein>
<dbReference type="Pfam" id="PF01040">
    <property type="entry name" value="UbiA"/>
    <property type="match status" value="1"/>
</dbReference>
<keyword evidence="2 8" id="KW-0474">Menaquinone biosynthesis</keyword>
<evidence type="ECO:0000313" key="11">
    <source>
        <dbReference type="EMBL" id="MXY93822.1"/>
    </source>
</evidence>
<keyword evidence="4 8" id="KW-0808">Transferase</keyword>
<comment type="catalytic activity">
    <reaction evidence="8">
        <text>an all-trans-polyprenyl diphosphate + 1,4-dihydroxy-2-naphthoate + H(+) = a 2-demethylmenaquinol + CO2 + diphosphate</text>
        <dbReference type="Rhea" id="RHEA:26478"/>
        <dbReference type="Rhea" id="RHEA-COMP:9563"/>
        <dbReference type="Rhea" id="RHEA-COMP:9564"/>
        <dbReference type="ChEBI" id="CHEBI:11173"/>
        <dbReference type="ChEBI" id="CHEBI:15378"/>
        <dbReference type="ChEBI" id="CHEBI:16526"/>
        <dbReference type="ChEBI" id="CHEBI:33019"/>
        <dbReference type="ChEBI" id="CHEBI:55437"/>
        <dbReference type="ChEBI" id="CHEBI:58914"/>
        <dbReference type="EC" id="2.5.1.74"/>
    </reaction>
</comment>
<dbReference type="InterPro" id="IPR004657">
    <property type="entry name" value="MenA"/>
</dbReference>
<keyword evidence="3 8" id="KW-1003">Cell membrane</keyword>
<evidence type="ECO:0000256" key="6">
    <source>
        <dbReference type="ARBA" id="ARBA00022989"/>
    </source>
</evidence>
<keyword evidence="7 8" id="KW-0472">Membrane</keyword>
<dbReference type="NCBIfam" id="NF004751">
    <property type="entry name" value="PRK06080.1-3"/>
    <property type="match status" value="1"/>
</dbReference>
<sequence length="318" mass="33570">MSDSSPGQKANEEATDFPTSFSRPEATLHKWQIWLLASRPKTLPAAISPVLVGTALAWADGLFSLAPALAAAVGALLLQILSNFANDYFDFEKGVDTRERVGPTRVMAAGLLCARELHLGMAVVISLAVLDGIYLVVVGGWPILAVGAASILAALLYTGGPLPFGYRGLGDLFVFIFFGLTAVCGTYYVQAGTLSQVIFVAAAPVGFLITAILVVNNLRDIETDARAGKRTLAVLIGHKSTRRQYLLLLVLAYSAPLLLSLGYDLGPAVLLPLLSLPLAFRRASSVYSAKGKALNSVLAATAQLSLQFSLLLSIGILL</sequence>
<dbReference type="UniPathway" id="UPA00079">
    <property type="reaction ID" value="UER00168"/>
</dbReference>
<feature type="transmembrane region" description="Helical" evidence="8">
    <location>
        <begin position="133"/>
        <end position="157"/>
    </location>
</feature>
<dbReference type="GO" id="GO:0009234">
    <property type="term" value="P:menaquinone biosynthetic process"/>
    <property type="evidence" value="ECO:0007669"/>
    <property type="project" value="UniProtKB-UniRule"/>
</dbReference>
<dbReference type="Gene3D" id="1.10.357.140">
    <property type="entry name" value="UbiA prenyltransferase"/>
    <property type="match status" value="1"/>
</dbReference>
<feature type="transmembrane region" description="Helical" evidence="8">
    <location>
        <begin position="194"/>
        <end position="216"/>
    </location>
</feature>
<comment type="similarity">
    <text evidence="8">Belongs to the MenA family. Type 1 subfamily.</text>
</comment>
<gene>
    <name evidence="8" type="primary">menA</name>
    <name evidence="11" type="ORF">F4Y42_10285</name>
</gene>
<comment type="subcellular location">
    <subcellularLocation>
        <location evidence="8">Cell membrane</location>
        <topology evidence="8">Multi-pass membrane protein</topology>
    </subcellularLocation>
    <subcellularLocation>
        <location evidence="1">Membrane</location>
        <topology evidence="1">Multi-pass membrane protein</topology>
    </subcellularLocation>
</comment>
<feature type="region of interest" description="Disordered" evidence="10">
    <location>
        <begin position="1"/>
        <end position="20"/>
    </location>
</feature>
<feature type="transmembrane region" description="Helical" evidence="8">
    <location>
        <begin position="65"/>
        <end position="85"/>
    </location>
</feature>
<evidence type="ECO:0000256" key="8">
    <source>
        <dbReference type="HAMAP-Rule" id="MF_01937"/>
    </source>
</evidence>
<dbReference type="EMBL" id="VXRG01000087">
    <property type="protein sequence ID" value="MXY93822.1"/>
    <property type="molecule type" value="Genomic_DNA"/>
</dbReference>
<dbReference type="GO" id="GO:0046428">
    <property type="term" value="F:1,4-dihydroxy-2-naphthoate polyprenyltransferase activity"/>
    <property type="evidence" value="ECO:0007669"/>
    <property type="project" value="UniProtKB-UniRule"/>
</dbReference>
<evidence type="ECO:0000256" key="3">
    <source>
        <dbReference type="ARBA" id="ARBA00022475"/>
    </source>
</evidence>
<comment type="caution">
    <text evidence="8">Lacks conserved residue(s) required for the propagation of feature annotation.</text>
</comment>
<evidence type="ECO:0000256" key="5">
    <source>
        <dbReference type="ARBA" id="ARBA00022692"/>
    </source>
</evidence>
<keyword evidence="5 8" id="KW-0812">Transmembrane</keyword>
<evidence type="ECO:0000256" key="7">
    <source>
        <dbReference type="ARBA" id="ARBA00023136"/>
    </source>
</evidence>
<evidence type="ECO:0000256" key="4">
    <source>
        <dbReference type="ARBA" id="ARBA00022679"/>
    </source>
</evidence>
<dbReference type="AlphaFoldDB" id="A0A6B0YVP9"/>
<name>A0A6B0YVP9_9CHLR</name>
<keyword evidence="6 8" id="KW-1133">Transmembrane helix</keyword>
<evidence type="ECO:0000256" key="1">
    <source>
        <dbReference type="ARBA" id="ARBA00004141"/>
    </source>
</evidence>
<dbReference type="HAMAP" id="MF_01937">
    <property type="entry name" value="MenA_1"/>
    <property type="match status" value="1"/>
</dbReference>
<comment type="pathway">
    <text evidence="8">Quinol/quinone metabolism; menaquinone biosynthesis; menaquinol from 1,4-dihydroxy-2-naphthoate: step 1/2.</text>
</comment>
<evidence type="ECO:0000256" key="9">
    <source>
        <dbReference type="NCBIfam" id="TIGR00751"/>
    </source>
</evidence>
<accession>A0A6B0YVP9</accession>
<dbReference type="PIRSF" id="PIRSF005355">
    <property type="entry name" value="UBIAD1"/>
    <property type="match status" value="1"/>
</dbReference>
<dbReference type="GO" id="GO:0042371">
    <property type="term" value="P:vitamin K biosynthetic process"/>
    <property type="evidence" value="ECO:0007669"/>
    <property type="project" value="TreeGrafter"/>
</dbReference>
<feature type="transmembrane region" description="Helical" evidence="8">
    <location>
        <begin position="169"/>
        <end position="188"/>
    </location>
</feature>
<dbReference type="InterPro" id="IPR044878">
    <property type="entry name" value="UbiA_sf"/>
</dbReference>
<evidence type="ECO:0000256" key="2">
    <source>
        <dbReference type="ARBA" id="ARBA00022428"/>
    </source>
</evidence>
<dbReference type="EC" id="2.5.1.74" evidence="8 9"/>
<comment type="function">
    <text evidence="8">Conversion of 1,4-dihydroxy-2-naphthoate (DHNA) to demethylmenaquinone (DMK).</text>
</comment>
<dbReference type="NCBIfam" id="TIGR00751">
    <property type="entry name" value="menA"/>
    <property type="match status" value="1"/>
</dbReference>
<dbReference type="InterPro" id="IPR000537">
    <property type="entry name" value="UbiA_prenyltransferase"/>
</dbReference>
<dbReference type="InterPro" id="IPR026046">
    <property type="entry name" value="UBIAD1"/>
</dbReference>